<evidence type="ECO:0000256" key="7">
    <source>
        <dbReference type="ARBA" id="ARBA00022741"/>
    </source>
</evidence>
<accession>A0A6V7SW52</accession>
<dbReference type="VEuPathDB" id="PlasmoDB:PVVCY_0803220"/>
<gene>
    <name evidence="15" type="ORF">PVSEL_0803670</name>
</gene>
<dbReference type="SMART" id="SM00864">
    <property type="entry name" value="Tubulin"/>
    <property type="match status" value="1"/>
</dbReference>
<evidence type="ECO:0000256" key="4">
    <source>
        <dbReference type="ARBA" id="ARBA00009636"/>
    </source>
</evidence>
<dbReference type="GO" id="GO:0005525">
    <property type="term" value="F:GTP binding"/>
    <property type="evidence" value="ECO:0007669"/>
    <property type="project" value="UniProtKB-KW"/>
</dbReference>
<comment type="similarity">
    <text evidence="4">Belongs to the tubulin family.</text>
</comment>
<dbReference type="GO" id="GO:0030030">
    <property type="term" value="P:cell projection organization"/>
    <property type="evidence" value="ECO:0007669"/>
    <property type="project" value="UniProtKB-KW"/>
</dbReference>
<dbReference type="InterPro" id="IPR003008">
    <property type="entry name" value="Tubulin_FtsZ_GTPase"/>
</dbReference>
<dbReference type="SUPFAM" id="SSF55307">
    <property type="entry name" value="Tubulin C-terminal domain-like"/>
    <property type="match status" value="1"/>
</dbReference>
<dbReference type="GO" id="GO:0005874">
    <property type="term" value="C:microtubule"/>
    <property type="evidence" value="ECO:0007669"/>
    <property type="project" value="UniProtKB-KW"/>
</dbReference>
<dbReference type="Pfam" id="PF00091">
    <property type="entry name" value="Tubulin"/>
    <property type="match status" value="1"/>
</dbReference>
<dbReference type="GO" id="GO:0007017">
    <property type="term" value="P:microtubule-based process"/>
    <property type="evidence" value="ECO:0007669"/>
    <property type="project" value="InterPro"/>
</dbReference>
<dbReference type="GO" id="GO:0005929">
    <property type="term" value="C:cilium"/>
    <property type="evidence" value="ECO:0007669"/>
    <property type="project" value="UniProtKB-SubCell"/>
</dbReference>
<keyword evidence="8" id="KW-0970">Cilium biogenesis/degradation</keyword>
<keyword evidence="10" id="KW-0539">Nucleus</keyword>
<evidence type="ECO:0000256" key="8">
    <source>
        <dbReference type="ARBA" id="ARBA00022794"/>
    </source>
</evidence>
<feature type="domain" description="Tubulin/FtsZ GTPase" evidence="14">
    <location>
        <begin position="201"/>
        <end position="391"/>
    </location>
</feature>
<dbReference type="Gene3D" id="3.40.50.1440">
    <property type="entry name" value="Tubulin/FtsZ, GTPase domain"/>
    <property type="match status" value="1"/>
</dbReference>
<dbReference type="PRINTS" id="PR01224">
    <property type="entry name" value="DELTATUBULIN"/>
</dbReference>
<reference evidence="15 16" key="1">
    <citation type="submission" date="2020-08" db="EMBL/GenBank/DDBJ databases">
        <authorList>
            <person name="Ramaprasad A."/>
        </authorList>
    </citation>
    <scope>NUCLEOTIDE SEQUENCE [LARGE SCALE GENOMIC DNA]</scope>
</reference>
<dbReference type="VEuPathDB" id="PlasmoDB:PVBDA_0803400"/>
<dbReference type="Proteomes" id="UP000515697">
    <property type="component" value="Chromosome PVSEL_08"/>
</dbReference>
<sequence>MGVLGVQIGQCGNQIGMEFYDSIYKHIMSCKNGNLKNKLINMYFDEECEYDNNIFPIIEYEDFTSNKNIKGHIISPDISNVKCLNNYTARCILIDMEPKVIENCLNGNKFDKNSPDYSNYILKNKNKKSEKTRNYEFGKYDNECVSISNFDKSQKYVCGLNEYYEPTNNFIKIFDKKCNIIKSIDNYKNGDNMEEKNEKENYSYFKKSDNFINEEIENNLQKFNDNNAVNGSSYSKMYSINQWKYNKNNVIYGLNGSGNNWSYGFNVHAKNICEDFINLINKELEKNNNNNECIDNIILFHSLAGGSGSGISSYISYILKDEYPKINLFNICVLPYTFGEISVQSLNTILCLSSIYEVSDCVMVFENDKFELMCKKINGGSISGDTIGYSSNSFGSIDTNNINKYICQFLVHTLGLPIDYSYLKNNNNYKYSNFMNSIVSDLCCHPNYKLISTRYLPQVYKENLKFEQNTFNMLIKRMHKMVINANILDYSVGNSKDSAEMTSHFNNYMDSYFPKISEQNLRNNNIFQKVDNIPIHLNENISKSYVDKKLNSIFLCSDNNNNTNKYQQTKSRHTYKIFNKNNNLKNIQDSISSTYFNHNNVVFNSKIIMRGEINENINLNLFKNNVLYSKKSLNPIEVYIDENKYFGNNSLAMLSNCLTPIPGLKKVLQNAKMLYSTNAYIYQYNNYGVTNDNIHNSLMAVDQVINSYESLSCE</sequence>
<dbReference type="VEuPathDB" id="PlasmoDB:PVPCR_0803410"/>
<evidence type="ECO:0000256" key="11">
    <source>
        <dbReference type="ARBA" id="ARBA00023273"/>
    </source>
</evidence>
<dbReference type="InterPro" id="IPR000217">
    <property type="entry name" value="Tubulin"/>
</dbReference>
<dbReference type="InterPro" id="IPR036525">
    <property type="entry name" value="Tubulin/FtsZ_GTPase_sf"/>
</dbReference>
<evidence type="ECO:0000256" key="6">
    <source>
        <dbReference type="ARBA" id="ARBA00022701"/>
    </source>
</evidence>
<evidence type="ECO:0000259" key="14">
    <source>
        <dbReference type="SMART" id="SM00864"/>
    </source>
</evidence>
<organism evidence="15 16">
    <name type="scientific">Plasmodium vinckei</name>
    <dbReference type="NCBI Taxonomy" id="5860"/>
    <lineage>
        <taxon>Eukaryota</taxon>
        <taxon>Sar</taxon>
        <taxon>Alveolata</taxon>
        <taxon>Apicomplexa</taxon>
        <taxon>Aconoidasida</taxon>
        <taxon>Haemosporida</taxon>
        <taxon>Plasmodiidae</taxon>
        <taxon>Plasmodium</taxon>
        <taxon>Plasmodium (Vinckeia)</taxon>
    </lineage>
</organism>
<evidence type="ECO:0000256" key="2">
    <source>
        <dbReference type="ARBA" id="ARBA00004123"/>
    </source>
</evidence>
<evidence type="ECO:0000313" key="15">
    <source>
        <dbReference type="EMBL" id="CAD2103299.1"/>
    </source>
</evidence>
<proteinExistence type="inferred from homology"/>
<dbReference type="InterPro" id="IPR008280">
    <property type="entry name" value="Tub_FtsZ_C"/>
</dbReference>
<keyword evidence="6" id="KW-0493">Microtubule</keyword>
<dbReference type="GO" id="GO:0005200">
    <property type="term" value="F:structural constituent of cytoskeleton"/>
    <property type="evidence" value="ECO:0007669"/>
    <property type="project" value="InterPro"/>
</dbReference>
<dbReference type="GO" id="GO:0005634">
    <property type="term" value="C:nucleus"/>
    <property type="evidence" value="ECO:0007669"/>
    <property type="project" value="UniProtKB-SubCell"/>
</dbReference>
<comment type="subcellular location">
    <subcellularLocation>
        <location evidence="3">Cell projection</location>
        <location evidence="3">Cilium</location>
    </subcellularLocation>
    <subcellularLocation>
        <location evidence="1">Cytoplasm</location>
        <location evidence="1">Cytoskeleton</location>
        <location evidence="1">Microtubule organizing center</location>
        <location evidence="1">Centrosome</location>
        <location evidence="1">Centriole</location>
    </subcellularLocation>
    <subcellularLocation>
        <location evidence="2">Nucleus</location>
    </subcellularLocation>
</comment>
<protein>
    <recommendedName>
        <fullName evidence="5">Tubulin delta chain</fullName>
    </recommendedName>
    <alternativeName>
        <fullName evidence="12">Delta-tubulin</fullName>
    </alternativeName>
</protein>
<keyword evidence="9" id="KW-0342">GTP-binding</keyword>
<evidence type="ECO:0000256" key="13">
    <source>
        <dbReference type="ARBA" id="ARBA00046149"/>
    </source>
</evidence>
<evidence type="ECO:0000313" key="16">
    <source>
        <dbReference type="Proteomes" id="UP000515697"/>
    </source>
</evidence>
<dbReference type="GO" id="GO:0005814">
    <property type="term" value="C:centriole"/>
    <property type="evidence" value="ECO:0007669"/>
    <property type="project" value="UniProtKB-SubCell"/>
</dbReference>
<keyword evidence="7" id="KW-0547">Nucleotide-binding</keyword>
<comment type="function">
    <text evidence="13">Acts as a positive regulator of hedgehog signaling and regulates ciliary function.</text>
</comment>
<dbReference type="AlphaFoldDB" id="A0A6V7SW52"/>
<dbReference type="PANTHER" id="PTHR11588">
    <property type="entry name" value="TUBULIN"/>
    <property type="match status" value="1"/>
</dbReference>
<evidence type="ECO:0000256" key="3">
    <source>
        <dbReference type="ARBA" id="ARBA00004138"/>
    </source>
</evidence>
<name>A0A6V7SW52_PLAVN</name>
<dbReference type="VEuPathDB" id="PlasmoDB:PVLDE_0803320"/>
<evidence type="ECO:0000256" key="12">
    <source>
        <dbReference type="ARBA" id="ARBA00030594"/>
    </source>
</evidence>
<evidence type="ECO:0000256" key="9">
    <source>
        <dbReference type="ARBA" id="ARBA00023134"/>
    </source>
</evidence>
<evidence type="ECO:0000256" key="10">
    <source>
        <dbReference type="ARBA" id="ARBA00023242"/>
    </source>
</evidence>
<evidence type="ECO:0000256" key="5">
    <source>
        <dbReference type="ARBA" id="ARBA00014184"/>
    </source>
</evidence>
<dbReference type="InterPro" id="IPR002967">
    <property type="entry name" value="Delta_tubulin"/>
</dbReference>
<keyword evidence="11" id="KW-0966">Cell projection</keyword>
<dbReference type="VEuPathDB" id="PlasmoDB:PVSEL_0803670"/>
<dbReference type="EMBL" id="LR865429">
    <property type="protein sequence ID" value="CAD2103299.1"/>
    <property type="molecule type" value="Genomic_DNA"/>
</dbReference>
<evidence type="ECO:0000256" key="1">
    <source>
        <dbReference type="ARBA" id="ARBA00004114"/>
    </source>
</evidence>
<dbReference type="SUPFAM" id="SSF52490">
    <property type="entry name" value="Tubulin nucleotide-binding domain-like"/>
    <property type="match status" value="1"/>
</dbReference>